<name>I3TFC5_THEC1</name>
<dbReference type="KEGG" id="thg:TCELL_1040"/>
<dbReference type="InParanoid" id="I3TFC5"/>
<sequence length="319" mass="35273">MSAVESKLALFKVAAYLDGFRGFVYTGKLSKTLVITAVPELAPHFQPSSGSPPKLVHVSPLYRESGGRVEAVYTRLSCKGGQLARCDDGVPRPVFLEGLYTFYLGLSTSLVDPGRVLSGLTSLEGYLEFMKQKVRVSVRQVEYIDPHSLASRLLDEAASRGGLKVVFSSPTQLRDPFRRGRHKSFLPSPLNVFSTPAYIYVYQRWGFKRGRFLKLLRVLHRVFNETYTVLKTVKLTWFVYEKRPEPGLIGYAKYAVNDYYYEEYSKRLGLREAIEGVLATAVALGTGTGRAAGLGHVFLEPAELGADRGASRAAAGGTQ</sequence>
<dbReference type="EMBL" id="CP003531">
    <property type="protein sequence ID" value="AFK51463.1"/>
    <property type="molecule type" value="Genomic_DNA"/>
</dbReference>
<dbReference type="GeneID" id="13013359"/>
<gene>
    <name evidence="2" type="ordered locus">TCELL_1040</name>
</gene>
<dbReference type="eggNOG" id="arCOG01440">
    <property type="taxonomic scope" value="Archaea"/>
</dbReference>
<reference evidence="2 3" key="1">
    <citation type="journal article" date="2012" name="J. Bacteriol.">
        <title>Complete genome sequence of the hyperthermophilic cellulolytic Crenarchaeon 'Thermogladius cellulolyticus' 1633.</title>
        <authorList>
            <person name="Mardanov A.V."/>
            <person name="Kochetkova T.V."/>
            <person name="Beletsky A.V."/>
            <person name="Bonch-Osmolovskaya E.A."/>
            <person name="Ravin N.V."/>
            <person name="Skryabin K.G."/>
        </authorList>
    </citation>
    <scope>NUCLEOTIDE SEQUENCE [LARGE SCALE GENOMIC DNA]</scope>
    <source>
        <strain evidence="3">DSM 22663 / VKM B-2946 / 1633</strain>
    </source>
</reference>
<dbReference type="HOGENOM" id="CLU_929440_0_0_2"/>
<dbReference type="Pfam" id="PF10040">
    <property type="entry name" value="CRISPR_Cas6"/>
    <property type="match status" value="1"/>
</dbReference>
<dbReference type="Proteomes" id="UP000005270">
    <property type="component" value="Chromosome"/>
</dbReference>
<keyword evidence="3" id="KW-1185">Reference proteome</keyword>
<accession>I3TFC5</accession>
<dbReference type="AlphaFoldDB" id="I3TFC5"/>
<evidence type="ECO:0000313" key="3">
    <source>
        <dbReference type="Proteomes" id="UP000005270"/>
    </source>
</evidence>
<feature type="domain" description="CRISPR-associated protein Cas6 C-terminal" evidence="1">
    <location>
        <begin position="167"/>
        <end position="297"/>
    </location>
</feature>
<dbReference type="OrthoDB" id="19351at2157"/>
<proteinExistence type="predicted"/>
<dbReference type="InterPro" id="IPR019267">
    <property type="entry name" value="CRISPR-assoc_Cas6_C"/>
</dbReference>
<evidence type="ECO:0000313" key="2">
    <source>
        <dbReference type="EMBL" id="AFK51463.1"/>
    </source>
</evidence>
<dbReference type="STRING" id="1184251.TCELL_1040"/>
<organism evidence="2 3">
    <name type="scientific">Thermogladius calderae (strain DSM 22663 / VKM B-2946 / 1633)</name>
    <dbReference type="NCBI Taxonomy" id="1184251"/>
    <lineage>
        <taxon>Archaea</taxon>
        <taxon>Thermoproteota</taxon>
        <taxon>Thermoprotei</taxon>
        <taxon>Desulfurococcales</taxon>
        <taxon>Desulfurococcaceae</taxon>
        <taxon>Thermogladius</taxon>
    </lineage>
</organism>
<evidence type="ECO:0000259" key="1">
    <source>
        <dbReference type="Pfam" id="PF10040"/>
    </source>
</evidence>
<dbReference type="Gene3D" id="3.30.70.1900">
    <property type="match status" value="1"/>
</dbReference>
<protein>
    <recommendedName>
        <fullName evidence="1">CRISPR-associated protein Cas6 C-terminal domain-containing protein</fullName>
    </recommendedName>
</protein>
<dbReference type="RefSeq" id="WP_014737713.1">
    <property type="nucleotide sequence ID" value="NC_017954.1"/>
</dbReference>